<feature type="non-terminal residue" evidence="2">
    <location>
        <position position="1"/>
    </location>
</feature>
<feature type="transmembrane region" description="Helical" evidence="1">
    <location>
        <begin position="294"/>
        <end position="313"/>
    </location>
</feature>
<evidence type="ECO:0000313" key="2">
    <source>
        <dbReference type="EMBL" id="CAE8598559.1"/>
    </source>
</evidence>
<name>A0A813ELJ7_POLGL</name>
<keyword evidence="3" id="KW-1185">Reference proteome</keyword>
<gene>
    <name evidence="2" type="ORF">PGLA1383_LOCUS16964</name>
</gene>
<protein>
    <submittedName>
        <fullName evidence="2">Uncharacterized protein</fullName>
    </submittedName>
</protein>
<feature type="non-terminal residue" evidence="2">
    <location>
        <position position="322"/>
    </location>
</feature>
<feature type="transmembrane region" description="Helical" evidence="1">
    <location>
        <begin position="175"/>
        <end position="194"/>
    </location>
</feature>
<accession>A0A813ELJ7</accession>
<keyword evidence="1" id="KW-0812">Transmembrane</keyword>
<dbReference type="EMBL" id="CAJNNV010010387">
    <property type="protein sequence ID" value="CAE8598559.1"/>
    <property type="molecule type" value="Genomic_DNA"/>
</dbReference>
<evidence type="ECO:0000256" key="1">
    <source>
        <dbReference type="SAM" id="Phobius"/>
    </source>
</evidence>
<sequence length="322" mass="34878">SLDWTRDAHGGRALGVSIFFDGIGTLPFDHLQQLLKSAMRLGMLGEVKQLRLSLSMSICQKEAATIWEHVKLQLEAVAKLKPAFRKSKYGDVLAILGLDNSAAIEEQVQEGQVPMVVLAYYFICKSLVGSQRKLLFMIFSCSPLLGFLHPLVLYISGRAAFGTSPVANAIYGLRVAAVSTSIIQVVLFASFPLVDGFRRVVLSDCILASFGRGELLATELFRGRELLQLGLKSESNLRSFWVLTRLTGPNFELGIRLRYSSAYVAASVLFLCAFTAGVAGSSQEELAEGVLAEVALLFALGSVGVVSAALLCMQLNAHVPLF</sequence>
<comment type="caution">
    <text evidence="2">The sequence shown here is derived from an EMBL/GenBank/DDBJ whole genome shotgun (WGS) entry which is preliminary data.</text>
</comment>
<dbReference type="AlphaFoldDB" id="A0A813ELJ7"/>
<evidence type="ECO:0000313" key="3">
    <source>
        <dbReference type="Proteomes" id="UP000654075"/>
    </source>
</evidence>
<feature type="transmembrane region" description="Helical" evidence="1">
    <location>
        <begin position="262"/>
        <end position="282"/>
    </location>
</feature>
<feature type="transmembrane region" description="Helical" evidence="1">
    <location>
        <begin position="134"/>
        <end position="155"/>
    </location>
</feature>
<proteinExistence type="predicted"/>
<keyword evidence="1" id="KW-0472">Membrane</keyword>
<organism evidence="2 3">
    <name type="scientific">Polarella glacialis</name>
    <name type="common">Dinoflagellate</name>
    <dbReference type="NCBI Taxonomy" id="89957"/>
    <lineage>
        <taxon>Eukaryota</taxon>
        <taxon>Sar</taxon>
        <taxon>Alveolata</taxon>
        <taxon>Dinophyceae</taxon>
        <taxon>Suessiales</taxon>
        <taxon>Suessiaceae</taxon>
        <taxon>Polarella</taxon>
    </lineage>
</organism>
<keyword evidence="1" id="KW-1133">Transmembrane helix</keyword>
<reference evidence="2" key="1">
    <citation type="submission" date="2021-02" db="EMBL/GenBank/DDBJ databases">
        <authorList>
            <person name="Dougan E. K."/>
            <person name="Rhodes N."/>
            <person name="Thang M."/>
            <person name="Chan C."/>
        </authorList>
    </citation>
    <scope>NUCLEOTIDE SEQUENCE</scope>
</reference>
<dbReference type="Proteomes" id="UP000654075">
    <property type="component" value="Unassembled WGS sequence"/>
</dbReference>